<dbReference type="PANTHER" id="PTHR22550:SF14">
    <property type="entry name" value="VWFA DOMAIN-CONTAINING PROTEIN"/>
    <property type="match status" value="1"/>
</dbReference>
<dbReference type="EMBL" id="BKCJ011237404">
    <property type="protein sequence ID" value="GFD08286.1"/>
    <property type="molecule type" value="Genomic_DNA"/>
</dbReference>
<dbReference type="Pfam" id="PF13519">
    <property type="entry name" value="VWA_2"/>
    <property type="match status" value="1"/>
</dbReference>
<accession>A0A699TGS2</accession>
<evidence type="ECO:0000259" key="1">
    <source>
        <dbReference type="Pfam" id="PF13519"/>
    </source>
</evidence>
<dbReference type="InterPro" id="IPR036465">
    <property type="entry name" value="vWFA_dom_sf"/>
</dbReference>
<organism evidence="2">
    <name type="scientific">Tanacetum cinerariifolium</name>
    <name type="common">Dalmatian daisy</name>
    <name type="synonym">Chrysanthemum cinerariifolium</name>
    <dbReference type="NCBI Taxonomy" id="118510"/>
    <lineage>
        <taxon>Eukaryota</taxon>
        <taxon>Viridiplantae</taxon>
        <taxon>Streptophyta</taxon>
        <taxon>Embryophyta</taxon>
        <taxon>Tracheophyta</taxon>
        <taxon>Spermatophyta</taxon>
        <taxon>Magnoliopsida</taxon>
        <taxon>eudicotyledons</taxon>
        <taxon>Gunneridae</taxon>
        <taxon>Pentapetalae</taxon>
        <taxon>asterids</taxon>
        <taxon>campanulids</taxon>
        <taxon>Asterales</taxon>
        <taxon>Asteraceae</taxon>
        <taxon>Asteroideae</taxon>
        <taxon>Anthemideae</taxon>
        <taxon>Anthemidinae</taxon>
        <taxon>Tanacetum</taxon>
    </lineage>
</organism>
<name>A0A699TGS2_TANCI</name>
<feature type="non-terminal residue" evidence="2">
    <location>
        <position position="220"/>
    </location>
</feature>
<dbReference type="SUPFAM" id="SSF53300">
    <property type="entry name" value="vWA-like"/>
    <property type="match status" value="1"/>
</dbReference>
<dbReference type="PANTHER" id="PTHR22550">
    <property type="entry name" value="SPORE GERMINATION PROTEIN"/>
    <property type="match status" value="1"/>
</dbReference>
<dbReference type="InterPro" id="IPR050768">
    <property type="entry name" value="UPF0353/GerABKA_families"/>
</dbReference>
<reference evidence="2" key="1">
    <citation type="journal article" date="2019" name="Sci. Rep.">
        <title>Draft genome of Tanacetum cinerariifolium, the natural source of mosquito coil.</title>
        <authorList>
            <person name="Yamashiro T."/>
            <person name="Shiraishi A."/>
            <person name="Satake H."/>
            <person name="Nakayama K."/>
        </authorList>
    </citation>
    <scope>NUCLEOTIDE SEQUENCE</scope>
</reference>
<comment type="caution">
    <text evidence="2">The sequence shown here is derived from an EMBL/GenBank/DDBJ whole genome shotgun (WGS) entry which is preliminary data.</text>
</comment>
<feature type="non-terminal residue" evidence="2">
    <location>
        <position position="1"/>
    </location>
</feature>
<protein>
    <recommendedName>
        <fullName evidence="1">VWFA domain-containing protein</fullName>
    </recommendedName>
</protein>
<proteinExistence type="predicted"/>
<gene>
    <name evidence="2" type="ORF">Tci_880255</name>
</gene>
<sequence>GRWQMILPSAFHSTLLSGGNGRESKLPWIALGFGWLLALLALLGPSWQRVEQTSQKPVDPLVVLLELTPEMLAADSPPTRLEQARRKLLDLLQARSDSQTAIIVYAGSAHTLVPLSDDLSTSKNLLDAIKPSIMPEAGQRADLAVIKALALLKQGDLGVGRLLWIGSSLNDAERQGIRSVMTGHGPELLMLGVGTAEGAPVAQEKGGFLKDAQGGILVPR</sequence>
<feature type="domain" description="VWFA" evidence="1">
    <location>
        <begin position="63"/>
        <end position="156"/>
    </location>
</feature>
<dbReference type="Gene3D" id="3.40.50.410">
    <property type="entry name" value="von Willebrand factor, type A domain"/>
    <property type="match status" value="1"/>
</dbReference>
<dbReference type="InterPro" id="IPR002035">
    <property type="entry name" value="VWF_A"/>
</dbReference>
<dbReference type="AlphaFoldDB" id="A0A699TGS2"/>
<evidence type="ECO:0000313" key="2">
    <source>
        <dbReference type="EMBL" id="GFD08286.1"/>
    </source>
</evidence>